<dbReference type="AlphaFoldDB" id="A0A0D2HS81"/>
<dbReference type="VEuPathDB" id="FungiDB:Z519_12142"/>
<keyword evidence="3" id="KW-1185">Reference proteome</keyword>
<dbReference type="GeneID" id="27705070"/>
<evidence type="ECO:0000313" key="3">
    <source>
        <dbReference type="Proteomes" id="UP000053789"/>
    </source>
</evidence>
<gene>
    <name evidence="2" type="ORF">Z519_12142</name>
</gene>
<dbReference type="EMBL" id="KN847005">
    <property type="protein sequence ID" value="KIW87239.1"/>
    <property type="molecule type" value="Genomic_DNA"/>
</dbReference>
<dbReference type="Proteomes" id="UP000053789">
    <property type="component" value="Unassembled WGS sequence"/>
</dbReference>
<name>A0A0D2HS81_CLAB1</name>
<sequence>MPPSSADRSLAPEQAVADASQPLLLRLNPASPTPSYASNSNLSSLSNPNIASQATSISNSNSVSEWDEPYAKASKYLLDFRHWESSHHVTVSLEDYSQPFRCNLSRPDWLRLCNEFTVHDPEDGFPRFSNDASTSIATIQCISSPIDELVTSFIGSHLADLLGAMNEGTRSRRRRQSRV</sequence>
<protein>
    <submittedName>
        <fullName evidence="2">Uncharacterized protein</fullName>
    </submittedName>
</protein>
<evidence type="ECO:0000256" key="1">
    <source>
        <dbReference type="SAM" id="MobiDB-lite"/>
    </source>
</evidence>
<reference evidence="2" key="1">
    <citation type="submission" date="2015-01" db="EMBL/GenBank/DDBJ databases">
        <title>The Genome Sequence of Cladophialophora bantiana CBS 173.52.</title>
        <authorList>
            <consortium name="The Broad Institute Genomics Platform"/>
            <person name="Cuomo C."/>
            <person name="de Hoog S."/>
            <person name="Gorbushina A."/>
            <person name="Stielow B."/>
            <person name="Teixiera M."/>
            <person name="Abouelleil A."/>
            <person name="Chapman S.B."/>
            <person name="Priest M."/>
            <person name="Young S.K."/>
            <person name="Wortman J."/>
            <person name="Nusbaum C."/>
            <person name="Birren B."/>
        </authorList>
    </citation>
    <scope>NUCLEOTIDE SEQUENCE [LARGE SCALE GENOMIC DNA]</scope>
    <source>
        <strain evidence="2">CBS 173.52</strain>
    </source>
</reference>
<evidence type="ECO:0000313" key="2">
    <source>
        <dbReference type="EMBL" id="KIW87239.1"/>
    </source>
</evidence>
<proteinExistence type="predicted"/>
<dbReference type="HOGENOM" id="CLU_1503283_0_0_1"/>
<dbReference type="RefSeq" id="XP_016613908.1">
    <property type="nucleotide sequence ID" value="XM_016769849.1"/>
</dbReference>
<organism evidence="2 3">
    <name type="scientific">Cladophialophora bantiana (strain ATCC 10958 / CBS 173.52 / CDC B-1940 / NIH 8579)</name>
    <name type="common">Xylohypha bantiana</name>
    <dbReference type="NCBI Taxonomy" id="1442370"/>
    <lineage>
        <taxon>Eukaryota</taxon>
        <taxon>Fungi</taxon>
        <taxon>Dikarya</taxon>
        <taxon>Ascomycota</taxon>
        <taxon>Pezizomycotina</taxon>
        <taxon>Eurotiomycetes</taxon>
        <taxon>Chaetothyriomycetidae</taxon>
        <taxon>Chaetothyriales</taxon>
        <taxon>Herpotrichiellaceae</taxon>
        <taxon>Cladophialophora</taxon>
    </lineage>
</organism>
<accession>A0A0D2HS81</accession>
<feature type="compositionally biased region" description="Low complexity" evidence="1">
    <location>
        <begin position="34"/>
        <end position="44"/>
    </location>
</feature>
<feature type="region of interest" description="Disordered" evidence="1">
    <location>
        <begin position="21"/>
        <end position="44"/>
    </location>
</feature>